<dbReference type="PROSITE" id="PS51257">
    <property type="entry name" value="PROKAR_LIPOPROTEIN"/>
    <property type="match status" value="1"/>
</dbReference>
<protein>
    <submittedName>
        <fullName evidence="1">Unannotated protein</fullName>
    </submittedName>
</protein>
<name>A0A6J6IXT4_9ZZZZ</name>
<gene>
    <name evidence="1" type="ORF">UFOPK2032_00478</name>
</gene>
<dbReference type="EMBL" id="CAEZVM010000011">
    <property type="protein sequence ID" value="CAB4629371.1"/>
    <property type="molecule type" value="Genomic_DNA"/>
</dbReference>
<proteinExistence type="predicted"/>
<organism evidence="1">
    <name type="scientific">freshwater metagenome</name>
    <dbReference type="NCBI Taxonomy" id="449393"/>
    <lineage>
        <taxon>unclassified sequences</taxon>
        <taxon>metagenomes</taxon>
        <taxon>ecological metagenomes</taxon>
    </lineage>
</organism>
<accession>A0A6J6IXT4</accession>
<dbReference type="AlphaFoldDB" id="A0A6J6IXT4"/>
<evidence type="ECO:0000313" key="1">
    <source>
        <dbReference type="EMBL" id="CAB4629371.1"/>
    </source>
</evidence>
<sequence length="195" mass="21204">MARGLSYHLGMGKFILGSSLLLASLVLSGCTVEGEEAIPTPEASPTIDQNLVPTEPPVDVMDVDPAPYLSSYGDVIFKVGDGPTWCTMSEFDDFVTCEHKEFDAKYAPLPIPEDCQYTYGYQIRLRGNPVAESKMAYFTCANSNWSDASIAPVLESGHRITTFGFSCFVEDQAARCENSSGDFIVLGPNAWAMSD</sequence>
<reference evidence="1" key="1">
    <citation type="submission" date="2020-05" db="EMBL/GenBank/DDBJ databases">
        <authorList>
            <person name="Chiriac C."/>
            <person name="Salcher M."/>
            <person name="Ghai R."/>
            <person name="Kavagutti S V."/>
        </authorList>
    </citation>
    <scope>NUCLEOTIDE SEQUENCE</scope>
</reference>